<evidence type="ECO:0000313" key="2">
    <source>
        <dbReference type="EMBL" id="KAG6537574.1"/>
    </source>
</evidence>
<evidence type="ECO:0000313" key="3">
    <source>
        <dbReference type="Proteomes" id="UP000734854"/>
    </source>
</evidence>
<feature type="compositionally biased region" description="Polar residues" evidence="1">
    <location>
        <begin position="96"/>
        <end position="109"/>
    </location>
</feature>
<dbReference type="PANTHER" id="PTHR33922:SF2">
    <property type="entry name" value="OS07G0589600 PROTEIN"/>
    <property type="match status" value="1"/>
</dbReference>
<dbReference type="EMBL" id="JACMSC010000001">
    <property type="protein sequence ID" value="KAG6537574.1"/>
    <property type="molecule type" value="Genomic_DNA"/>
</dbReference>
<keyword evidence="3" id="KW-1185">Reference proteome</keyword>
<feature type="compositionally biased region" description="Basic residues" evidence="1">
    <location>
        <begin position="157"/>
        <end position="168"/>
    </location>
</feature>
<protein>
    <submittedName>
        <fullName evidence="2">Uncharacterized protein</fullName>
    </submittedName>
</protein>
<dbReference type="Proteomes" id="UP000734854">
    <property type="component" value="Unassembled WGS sequence"/>
</dbReference>
<feature type="region of interest" description="Disordered" evidence="1">
    <location>
        <begin position="1"/>
        <end position="26"/>
    </location>
</feature>
<dbReference type="OrthoDB" id="778913at2759"/>
<reference evidence="2 3" key="1">
    <citation type="submission" date="2020-08" db="EMBL/GenBank/DDBJ databases">
        <title>Plant Genome Project.</title>
        <authorList>
            <person name="Zhang R.-G."/>
        </authorList>
    </citation>
    <scope>NUCLEOTIDE SEQUENCE [LARGE SCALE GENOMIC DNA]</scope>
    <source>
        <tissue evidence="2">Rhizome</tissue>
    </source>
</reference>
<gene>
    <name evidence="2" type="ORF">ZIOFF_002668</name>
</gene>
<feature type="region of interest" description="Disordered" evidence="1">
    <location>
        <begin position="258"/>
        <end position="292"/>
    </location>
</feature>
<dbReference type="PANTHER" id="PTHR33922">
    <property type="entry name" value="OS01G0888066 PROTEIN-RELATED"/>
    <property type="match status" value="1"/>
</dbReference>
<sequence>MDADFKCTTPKRGQWQTFNDDEEEEGKPLLLSALPTSSSSDDDFEFQVLTGGGLHPAAAGDMCCADQVFRNGRILPLHPVARGLLSSRSEDCVGRCSTTTTVSTGRPDTSWSNSGGSSSSSSKRSSNCVSRSHSSASSSAYSNNFYAHPSPKPQLQHARRATAARRRSASSAPRGWGFLRPGLIRAPPPQAELRELWPRRSLSGHFVGLKGHAADAAKLVSSSSGSSSTSSSRRFDVEKKVTRLVGLGFNCKTSLDAVEPSPLSSKGKGEKQKKKTTATEEEKKLRRSESVSRSRIFEWLEELRIAKFAATRDGDGGH</sequence>
<comment type="caution">
    <text evidence="2">The sequence shown here is derived from an EMBL/GenBank/DDBJ whole genome shotgun (WGS) entry which is preliminary data.</text>
</comment>
<proteinExistence type="predicted"/>
<name>A0A8J5IM18_ZINOF</name>
<accession>A0A8J5IM18</accession>
<organism evidence="2 3">
    <name type="scientific">Zingiber officinale</name>
    <name type="common">Ginger</name>
    <name type="synonym">Amomum zingiber</name>
    <dbReference type="NCBI Taxonomy" id="94328"/>
    <lineage>
        <taxon>Eukaryota</taxon>
        <taxon>Viridiplantae</taxon>
        <taxon>Streptophyta</taxon>
        <taxon>Embryophyta</taxon>
        <taxon>Tracheophyta</taxon>
        <taxon>Spermatophyta</taxon>
        <taxon>Magnoliopsida</taxon>
        <taxon>Liliopsida</taxon>
        <taxon>Zingiberales</taxon>
        <taxon>Zingiberaceae</taxon>
        <taxon>Zingiber</taxon>
    </lineage>
</organism>
<dbReference type="AlphaFoldDB" id="A0A8J5IM18"/>
<evidence type="ECO:0000256" key="1">
    <source>
        <dbReference type="SAM" id="MobiDB-lite"/>
    </source>
</evidence>
<feature type="region of interest" description="Disordered" evidence="1">
    <location>
        <begin position="95"/>
        <end position="183"/>
    </location>
</feature>
<feature type="compositionally biased region" description="Low complexity" evidence="1">
    <location>
        <begin position="110"/>
        <end position="144"/>
    </location>
</feature>
<feature type="compositionally biased region" description="Basic and acidic residues" evidence="1">
    <location>
        <begin position="277"/>
        <end position="292"/>
    </location>
</feature>